<gene>
    <name evidence="7" type="ORF">O9570_16890</name>
</gene>
<dbReference type="KEGG" id="axx:ERS451415_02042"/>
<dbReference type="Proteomes" id="UP001141992">
    <property type="component" value="Unassembled WGS sequence"/>
</dbReference>
<dbReference type="eggNOG" id="COG2314">
    <property type="taxonomic scope" value="Bacteria"/>
</dbReference>
<proteinExistence type="predicted"/>
<dbReference type="Pfam" id="PF05154">
    <property type="entry name" value="TM2"/>
    <property type="match status" value="1"/>
</dbReference>
<evidence type="ECO:0000256" key="5">
    <source>
        <dbReference type="SAM" id="Phobius"/>
    </source>
</evidence>
<dbReference type="RefSeq" id="WP_006387962.1">
    <property type="nucleotide sequence ID" value="NZ_CABIYZ010000001.1"/>
</dbReference>
<dbReference type="PANTHER" id="PTHR21016:SF25">
    <property type="entry name" value="TM2 DOMAIN-CONTAINING PROTEIN DDB_G0277895-RELATED"/>
    <property type="match status" value="1"/>
</dbReference>
<accession>A0A0D6H551</accession>
<keyword evidence="2 5" id="KW-0812">Transmembrane</keyword>
<sequence>MNSPAMQTMMYDANRKSVGVAYLLWFFLGSAGGHRFYTGRTGSAIAMLALTIVGIALSVIGVGLVLLAAVGIWVIVDAFLIPGWIRNTNMRLAATLSTGNIPLP</sequence>
<dbReference type="AlphaFoldDB" id="A0A0D6H551"/>
<evidence type="ECO:0000313" key="7">
    <source>
        <dbReference type="EMBL" id="MCZ8403132.1"/>
    </source>
</evidence>
<keyword evidence="3 5" id="KW-1133">Transmembrane helix</keyword>
<evidence type="ECO:0000256" key="2">
    <source>
        <dbReference type="ARBA" id="ARBA00022692"/>
    </source>
</evidence>
<keyword evidence="4 5" id="KW-0472">Membrane</keyword>
<evidence type="ECO:0000259" key="6">
    <source>
        <dbReference type="Pfam" id="PF05154"/>
    </source>
</evidence>
<dbReference type="GeneID" id="75276015"/>
<evidence type="ECO:0000256" key="3">
    <source>
        <dbReference type="ARBA" id="ARBA00022989"/>
    </source>
</evidence>
<comment type="subcellular location">
    <subcellularLocation>
        <location evidence="1">Membrane</location>
        <topology evidence="1">Multi-pass membrane protein</topology>
    </subcellularLocation>
</comment>
<name>A0A0D6H551_ALCXX</name>
<feature type="domain" description="TM2" evidence="6">
    <location>
        <begin position="14"/>
        <end position="57"/>
    </location>
</feature>
<evidence type="ECO:0000313" key="8">
    <source>
        <dbReference type="Proteomes" id="UP001141992"/>
    </source>
</evidence>
<comment type="caution">
    <text evidence="7">The sequence shown here is derived from an EMBL/GenBank/DDBJ whole genome shotgun (WGS) entry which is preliminary data.</text>
</comment>
<organism evidence="7 8">
    <name type="scientific">Alcaligenes xylosoxydans xylosoxydans</name>
    <name type="common">Achromobacter xylosoxidans</name>
    <dbReference type="NCBI Taxonomy" id="85698"/>
    <lineage>
        <taxon>Bacteria</taxon>
        <taxon>Pseudomonadati</taxon>
        <taxon>Pseudomonadota</taxon>
        <taxon>Betaproteobacteria</taxon>
        <taxon>Burkholderiales</taxon>
        <taxon>Alcaligenaceae</taxon>
        <taxon>Achromobacter</taxon>
    </lineage>
</organism>
<dbReference type="GO" id="GO:0016020">
    <property type="term" value="C:membrane"/>
    <property type="evidence" value="ECO:0007669"/>
    <property type="project" value="UniProtKB-SubCell"/>
</dbReference>
<dbReference type="EMBL" id="JAPZVI010000012">
    <property type="protein sequence ID" value="MCZ8403132.1"/>
    <property type="molecule type" value="Genomic_DNA"/>
</dbReference>
<feature type="transmembrane region" description="Helical" evidence="5">
    <location>
        <begin position="43"/>
        <end position="76"/>
    </location>
</feature>
<evidence type="ECO:0000256" key="1">
    <source>
        <dbReference type="ARBA" id="ARBA00004141"/>
    </source>
</evidence>
<dbReference type="PANTHER" id="PTHR21016">
    <property type="entry name" value="BETA-AMYLOID BINDING PROTEIN-RELATED"/>
    <property type="match status" value="1"/>
</dbReference>
<protein>
    <submittedName>
        <fullName evidence="7">TM2 domain-containing protein</fullName>
    </submittedName>
</protein>
<reference evidence="7" key="1">
    <citation type="submission" date="2022-12" db="EMBL/GenBank/DDBJ databases">
        <authorList>
            <person name="Voronina O.L."/>
            <person name="Kunda M.S."/>
            <person name="Ryzhova N."/>
            <person name="Aksenova E.I."/>
        </authorList>
    </citation>
    <scope>NUCLEOTIDE SEQUENCE</scope>
    <source>
        <strain evidence="7">SCCH136:Ach223948</strain>
    </source>
</reference>
<dbReference type="InterPro" id="IPR007829">
    <property type="entry name" value="TM2"/>
</dbReference>
<evidence type="ECO:0000256" key="4">
    <source>
        <dbReference type="ARBA" id="ARBA00023136"/>
    </source>
</evidence>
<dbReference type="InterPro" id="IPR050932">
    <property type="entry name" value="TM2D1-3-like"/>
</dbReference>